<dbReference type="SUPFAM" id="SSF49373">
    <property type="entry name" value="Invasin/intimin cell-adhesion fragments"/>
    <property type="match status" value="1"/>
</dbReference>
<keyword evidence="3" id="KW-0732">Signal</keyword>
<feature type="region of interest" description="Disordered" evidence="2">
    <location>
        <begin position="145"/>
        <end position="169"/>
    </location>
</feature>
<dbReference type="InterPro" id="IPR001119">
    <property type="entry name" value="SLH_dom"/>
</dbReference>
<dbReference type="PROSITE" id="PS51272">
    <property type="entry name" value="SLH"/>
    <property type="match status" value="2"/>
</dbReference>
<dbReference type="Pfam" id="PF02368">
    <property type="entry name" value="Big_2"/>
    <property type="match status" value="1"/>
</dbReference>
<gene>
    <name evidence="5" type="ORF">H9841_06495</name>
</gene>
<protein>
    <submittedName>
        <fullName evidence="5">S-layer homology domain-containing protein</fullName>
    </submittedName>
</protein>
<feature type="chain" id="PRO_5039217956" evidence="3">
    <location>
        <begin position="27"/>
        <end position="572"/>
    </location>
</feature>
<dbReference type="SMART" id="SM00635">
    <property type="entry name" value="BID_2"/>
    <property type="match status" value="1"/>
</dbReference>
<feature type="domain" description="SLH" evidence="4">
    <location>
        <begin position="298"/>
        <end position="362"/>
    </location>
</feature>
<feature type="signal peptide" evidence="3">
    <location>
        <begin position="1"/>
        <end position="26"/>
    </location>
</feature>
<dbReference type="EMBL" id="DXDX01000119">
    <property type="protein sequence ID" value="HIY21531.1"/>
    <property type="molecule type" value="Genomic_DNA"/>
</dbReference>
<evidence type="ECO:0000313" key="5">
    <source>
        <dbReference type="EMBL" id="HIY21531.1"/>
    </source>
</evidence>
<feature type="domain" description="SLH" evidence="4">
    <location>
        <begin position="180"/>
        <end position="243"/>
    </location>
</feature>
<dbReference type="Pfam" id="PF00395">
    <property type="entry name" value="SLH"/>
    <property type="match status" value="2"/>
</dbReference>
<dbReference type="AlphaFoldDB" id="A0A9D1Y8Q7"/>
<accession>A0A9D1Y8Q7</accession>
<proteinExistence type="predicted"/>
<evidence type="ECO:0000259" key="4">
    <source>
        <dbReference type="PROSITE" id="PS51272"/>
    </source>
</evidence>
<evidence type="ECO:0000256" key="1">
    <source>
        <dbReference type="ARBA" id="ARBA00022737"/>
    </source>
</evidence>
<evidence type="ECO:0000313" key="6">
    <source>
        <dbReference type="Proteomes" id="UP000823868"/>
    </source>
</evidence>
<dbReference type="InterPro" id="IPR008964">
    <property type="entry name" value="Invasin/intimin_cell_adhesion"/>
</dbReference>
<dbReference type="InterPro" id="IPR003343">
    <property type="entry name" value="Big_2"/>
</dbReference>
<reference evidence="5" key="1">
    <citation type="journal article" date="2021" name="PeerJ">
        <title>Extensive microbial diversity within the chicken gut microbiome revealed by metagenomics and culture.</title>
        <authorList>
            <person name="Gilroy R."/>
            <person name="Ravi A."/>
            <person name="Getino M."/>
            <person name="Pursley I."/>
            <person name="Horton D.L."/>
            <person name="Alikhan N.F."/>
            <person name="Baker D."/>
            <person name="Gharbi K."/>
            <person name="Hall N."/>
            <person name="Watson M."/>
            <person name="Adriaenssens E.M."/>
            <person name="Foster-Nyarko E."/>
            <person name="Jarju S."/>
            <person name="Secka A."/>
            <person name="Antonio M."/>
            <person name="Oren A."/>
            <person name="Chaudhuri R.R."/>
            <person name="La Ragione R."/>
            <person name="Hildebrand F."/>
            <person name="Pallen M.J."/>
        </authorList>
    </citation>
    <scope>NUCLEOTIDE SEQUENCE</scope>
    <source>
        <strain evidence="5">ChiBcec16_6824</strain>
    </source>
</reference>
<keyword evidence="1" id="KW-0677">Repeat</keyword>
<comment type="caution">
    <text evidence="5">The sequence shown here is derived from an EMBL/GenBank/DDBJ whole genome shotgun (WGS) entry which is preliminary data.</text>
</comment>
<sequence length="572" mass="61445">MMKKRAFSFALAFIMCLSLFGTSALAASGSAPYSKTYLDGVSGLTYDSYFEVDPSILGFEGKVDQVTCEIYQYSGTWDSALSSIRTAFEGAGFSAKEESDENNDKSYSFIQDDDAYFTMGKTIVSALIDTDRAIAVFHFHNLPTDDQDSTPSATPTPSPSANPSSGKAGLSNFTKSNTYTAGQFTDVAAGAWYAASVQAAYEYGLMQGASANRFNINGNLTVAETITIAARLHATYQGEGYTFPAGTPWYQPYVDYAIENGICSAYPDYNAVISRASFAMILTNALPAEALQAKNTVEENGIPDVPSDANYHDAVYRLYRAGVLSGTDSAGTFAPFNSITRAEVAVILSNMVDPSLRKSFTLKAVVKPTALTLSSSSFTVNTGATQTLKATLTPANTTLPVTWSSSNPAVATVSNGTVTGVAAGTATITAKCGTLTATSTVTVQKTPPIEMDPDFFYYGMNSVNGVKLHFSGWNRSGKVINYYTLNFTYIDPVGNPAQDEIKGNTTVNLKCVGPVKDDGQLFVWQVVGYVPFCGGIRLNYIDLEYADGTKERVTYNLTTTRTERDAFRDSPF</sequence>
<organism evidence="5 6">
    <name type="scientific">Candidatus Flavonifractor merdigallinarum</name>
    <dbReference type="NCBI Taxonomy" id="2838589"/>
    <lineage>
        <taxon>Bacteria</taxon>
        <taxon>Bacillati</taxon>
        <taxon>Bacillota</taxon>
        <taxon>Clostridia</taxon>
        <taxon>Eubacteriales</taxon>
        <taxon>Oscillospiraceae</taxon>
        <taxon>Flavonifractor</taxon>
    </lineage>
</organism>
<dbReference type="Gene3D" id="2.60.40.1080">
    <property type="match status" value="1"/>
</dbReference>
<reference evidence="5" key="2">
    <citation type="submission" date="2021-04" db="EMBL/GenBank/DDBJ databases">
        <authorList>
            <person name="Gilroy R."/>
        </authorList>
    </citation>
    <scope>NUCLEOTIDE SEQUENCE</scope>
    <source>
        <strain evidence="5">ChiBcec16_6824</strain>
    </source>
</reference>
<name>A0A9D1Y8Q7_9FIRM</name>
<evidence type="ECO:0000256" key="3">
    <source>
        <dbReference type="SAM" id="SignalP"/>
    </source>
</evidence>
<dbReference type="Proteomes" id="UP000823868">
    <property type="component" value="Unassembled WGS sequence"/>
</dbReference>
<evidence type="ECO:0000256" key="2">
    <source>
        <dbReference type="SAM" id="MobiDB-lite"/>
    </source>
</evidence>